<feature type="region of interest" description="Disordered" evidence="13">
    <location>
        <begin position="1"/>
        <end position="48"/>
    </location>
</feature>
<feature type="domain" description="C2" evidence="14">
    <location>
        <begin position="254"/>
        <end position="375"/>
    </location>
</feature>
<feature type="region of interest" description="Disordered" evidence="13">
    <location>
        <begin position="593"/>
        <end position="627"/>
    </location>
</feature>
<feature type="site" description="Cleavage (non-hydrolytic); by autocatalysis" evidence="12">
    <location>
        <begin position="996"/>
        <end position="997"/>
    </location>
</feature>
<dbReference type="GO" id="GO:0000139">
    <property type="term" value="C:Golgi membrane"/>
    <property type="evidence" value="ECO:0007669"/>
    <property type="project" value="UniProtKB-SubCell"/>
</dbReference>
<dbReference type="FunFam" id="2.60.40.150:FF:000295">
    <property type="entry name" value="Phosphatidylserine decarboxylase proenzyme 2"/>
    <property type="match status" value="1"/>
</dbReference>
<dbReference type="Pfam" id="PF02666">
    <property type="entry name" value="PS_Dcarbxylase"/>
    <property type="match status" value="1"/>
</dbReference>
<dbReference type="CDD" id="cd04024">
    <property type="entry name" value="C2A_Synaptotagmin-like"/>
    <property type="match status" value="1"/>
</dbReference>
<evidence type="ECO:0000256" key="12">
    <source>
        <dbReference type="HAMAP-Rule" id="MF_03209"/>
    </source>
</evidence>
<feature type="active site" description="Charge relay system; for autoendoproteolytic cleavage activity" evidence="12">
    <location>
        <position position="997"/>
    </location>
</feature>
<dbReference type="GO" id="GO:0005509">
    <property type="term" value="F:calcium ion binding"/>
    <property type="evidence" value="ECO:0007669"/>
    <property type="project" value="InterPro"/>
</dbReference>
<evidence type="ECO:0000256" key="5">
    <source>
        <dbReference type="ARBA" id="ARBA00023098"/>
    </source>
</evidence>
<dbReference type="InterPro" id="IPR000008">
    <property type="entry name" value="C2_dom"/>
</dbReference>
<dbReference type="InterPro" id="IPR011992">
    <property type="entry name" value="EF-hand-dom_pair"/>
</dbReference>
<keyword evidence="3 12" id="KW-0210">Decarboxylase</keyword>
<keyword evidence="10 12" id="KW-1208">Phospholipid metabolism</keyword>
<dbReference type="InterPro" id="IPR033179">
    <property type="entry name" value="PSD_type2_pro"/>
</dbReference>
<dbReference type="InterPro" id="IPR003817">
    <property type="entry name" value="PS_Dcarbxylase"/>
</dbReference>
<dbReference type="PANTHER" id="PTHR10067">
    <property type="entry name" value="PHOSPHATIDYLSERINE DECARBOXYLASE"/>
    <property type="match status" value="1"/>
</dbReference>
<evidence type="ECO:0000259" key="14">
    <source>
        <dbReference type="PROSITE" id="PS50004"/>
    </source>
</evidence>
<dbReference type="GO" id="GO:0005795">
    <property type="term" value="C:Golgi stack"/>
    <property type="evidence" value="ECO:0007669"/>
    <property type="project" value="UniProtKB-UniRule"/>
</dbReference>
<dbReference type="HAMAP" id="MF_00663">
    <property type="entry name" value="PS_decarb_PSD_B_type2"/>
    <property type="match status" value="1"/>
</dbReference>
<dbReference type="GO" id="GO:0004609">
    <property type="term" value="F:phosphatidylserine decarboxylase activity"/>
    <property type="evidence" value="ECO:0007669"/>
    <property type="project" value="UniProtKB-UniRule"/>
</dbReference>
<dbReference type="FunFam" id="1.10.238.10:FF:000445">
    <property type="entry name" value="Phosphatidylserine decarboxylase proenzyme 2"/>
    <property type="match status" value="1"/>
</dbReference>
<organism evidence="16 17">
    <name type="scientific">Polyplosphaeria fusca</name>
    <dbReference type="NCBI Taxonomy" id="682080"/>
    <lineage>
        <taxon>Eukaryota</taxon>
        <taxon>Fungi</taxon>
        <taxon>Dikarya</taxon>
        <taxon>Ascomycota</taxon>
        <taxon>Pezizomycotina</taxon>
        <taxon>Dothideomycetes</taxon>
        <taxon>Pleosporomycetidae</taxon>
        <taxon>Pleosporales</taxon>
        <taxon>Tetraplosphaeriaceae</taxon>
        <taxon>Polyplosphaeria</taxon>
    </lineage>
</organism>
<dbReference type="SUPFAM" id="SSF49562">
    <property type="entry name" value="C2 domain (Calcium/lipid-binding domain, CaLB)"/>
    <property type="match status" value="2"/>
</dbReference>
<evidence type="ECO:0000256" key="3">
    <source>
        <dbReference type="ARBA" id="ARBA00022793"/>
    </source>
</evidence>
<feature type="domain" description="C2" evidence="14">
    <location>
        <begin position="30"/>
        <end position="150"/>
    </location>
</feature>
<dbReference type="AlphaFoldDB" id="A0A9P4R0X9"/>
<dbReference type="Gene3D" id="1.10.238.10">
    <property type="entry name" value="EF-hand"/>
    <property type="match status" value="1"/>
</dbReference>
<evidence type="ECO:0000256" key="4">
    <source>
        <dbReference type="ARBA" id="ARBA00022837"/>
    </source>
</evidence>
<keyword evidence="6 12" id="KW-0472">Membrane</keyword>
<dbReference type="PROSITE" id="PS00018">
    <property type="entry name" value="EF_HAND_1"/>
    <property type="match status" value="1"/>
</dbReference>
<evidence type="ECO:0000256" key="11">
    <source>
        <dbReference type="ARBA" id="ARBA00023317"/>
    </source>
</evidence>
<dbReference type="GO" id="GO:0006646">
    <property type="term" value="P:phosphatidylethanolamine biosynthetic process"/>
    <property type="evidence" value="ECO:0007669"/>
    <property type="project" value="UniProtKB-UniRule"/>
</dbReference>
<keyword evidence="7 12" id="KW-0865">Zymogen</keyword>
<feature type="compositionally biased region" description="Polar residues" evidence="13">
    <location>
        <begin position="603"/>
        <end position="627"/>
    </location>
</feature>
<keyword evidence="12" id="KW-0333">Golgi apparatus</keyword>
<keyword evidence="11 12" id="KW-0670">Pyruvate</keyword>
<feature type="chain" id="PRO_5040554912" description="Phosphatidylserine decarboxylase 2 alpha chain" evidence="12">
    <location>
        <begin position="997"/>
        <end position="1081"/>
    </location>
</feature>
<comment type="caution">
    <text evidence="16">The sequence shown here is derived from an EMBL/GenBank/DDBJ whole genome shotgun (WGS) entry which is preliminary data.</text>
</comment>
<feature type="modified residue" description="Pyruvic acid (Ser); by autocatalysis" evidence="12">
    <location>
        <position position="997"/>
    </location>
</feature>
<feature type="region of interest" description="Disordered" evidence="13">
    <location>
        <begin position="399"/>
        <end position="457"/>
    </location>
</feature>
<feature type="chain" id="PRO_5040554913" description="Phosphatidylserine decarboxylase 2 beta chain" evidence="12">
    <location>
        <begin position="1"/>
        <end position="996"/>
    </location>
</feature>
<accession>A0A9P4R0X9</accession>
<dbReference type="PROSITE" id="PS50004">
    <property type="entry name" value="C2"/>
    <property type="match status" value="2"/>
</dbReference>
<evidence type="ECO:0000259" key="15">
    <source>
        <dbReference type="PROSITE" id="PS50222"/>
    </source>
</evidence>
<feature type="active site" description="Schiff-base intermediate with substrate; via pyruvic acid; for decarboxylase activity" evidence="12">
    <location>
        <position position="997"/>
    </location>
</feature>
<dbReference type="SUPFAM" id="SSF47473">
    <property type="entry name" value="EF-hand"/>
    <property type="match status" value="1"/>
</dbReference>
<gene>
    <name evidence="12" type="primary">PSD2</name>
    <name evidence="16" type="ORF">EJ04DRAFT_490640</name>
</gene>
<dbReference type="InterPro" id="IPR035892">
    <property type="entry name" value="C2_domain_sf"/>
</dbReference>
<sequence length="1081" mass="120186">MPRPALTSKLSLPGRLKHSNNGTASTPTSVPASRSTSPKRTMTDPKPGLVLRANVIKGSNLAPKDRSGTSDPYLVLTLGDAKEATPTINKTLNPEWNFALDLPITGTQSLLLEVCCWDKDRFGKDYMGEFDVILEDIFQNGNVNPEPKWYPLECRRVGRKKTFVSGSIQLQFSLADASNPSATPEQLLQKFLSFTMSSPSPDEEDDEILLRTESGDVDEEDDEEESSDEAKDESKKAEKRERRRKKLRLAKLKRKATLRAYEFSDKTEVAGVLFLEIVKITDLPPERNVTRTSFDMDPFVVTSLGKKTYRTKVINHNLNPVFDEKLVFQVLRHETNYSVNFTVIDRDKFSGNDYIGAVNFPLEKALAVSPDADPATGLYKLPEPQDSPGIATEARRSRFRLPMSRSSSAHSLTRLARPGLKKENSQSSLSGSNGNGPLLQPPTSAPTTPGIDGAQLPAVSVDPSAVDDQGLKLYVLPMEMKNKERWESKHSPTLYIRAKYLPYKALRQQFWRAMLKQYDADDSGLIDKVELTTMLDTLGSTLHESTINRFFDRFSTENNGDGTLTFDQSVICIEDQLQSTQERETKTAWNRLLPGGHGADTPGTMTPSLTSGSQTPLNAHPSNTSIPTMQTETLGKEGEEGETILPDDLADEKGEEHVIEIRECPICHQPRLNKKSDADIITHVATCASQDWRQVNNIVMAGFVTSSQAQRKWYSKVIAKISYGGYKLGANSANILVQDRITGQINEERMSVYVRLGIRLLYKGLKANNMEKKRIRKLLRSLSFKQGKKYDDPASAAEIEGFIAFHQLNMAEVLHPTSEFKNFNEFFYRALKPGARPCSAPDDPRVITSPADCRSVVFNTMDQAQSIWVKGREFTIQRLLGDAYPEDAKRYHGGSLGIFRLAPQDYHRFHIPVDGVMGEPKTIDGEYYTVNPMAIRSALDVYGENIRIVVPIDSVAHGRVMIICVGAMMVGSTVITRKAGDKVQRAEELGYFKFGGSTILLLFEPGQMRYDDDLADNSKSALETLIRVGMSIGHSPSRESHAPDMRKDNPTMEEKQDAKRRIEGSLAPEGVTGPGPLGAGM</sequence>
<keyword evidence="17" id="KW-1185">Reference proteome</keyword>
<feature type="compositionally biased region" description="Basic and acidic residues" evidence="13">
    <location>
        <begin position="1036"/>
        <end position="1063"/>
    </location>
</feature>
<dbReference type="Gene3D" id="2.60.40.150">
    <property type="entry name" value="C2 domain"/>
    <property type="match status" value="2"/>
</dbReference>
<keyword evidence="9 12" id="KW-0456">Lyase</keyword>
<evidence type="ECO:0000256" key="7">
    <source>
        <dbReference type="ARBA" id="ARBA00023145"/>
    </source>
</evidence>
<feature type="active site" description="Charge relay system; for autoendoproteolytic cleavage activity" evidence="12">
    <location>
        <position position="910"/>
    </location>
</feature>
<feature type="region of interest" description="Disordered" evidence="13">
    <location>
        <begin position="195"/>
        <end position="240"/>
    </location>
</feature>
<dbReference type="PANTHER" id="PTHR10067:SF17">
    <property type="entry name" value="PHOSPHATIDYLSERINE DECARBOXYLASE PROENZYME 2"/>
    <property type="match status" value="1"/>
</dbReference>
<comment type="similarity">
    <text evidence="12">Belongs to the phosphatidylserine decarboxylase family. PSD-B subfamily. Eukaryotic type II sub-subfamily.</text>
</comment>
<dbReference type="PROSITE" id="PS50222">
    <property type="entry name" value="EF_HAND_2"/>
    <property type="match status" value="1"/>
</dbReference>
<comment type="pathway">
    <text evidence="1">Lipid metabolism.</text>
</comment>
<keyword evidence="5 12" id="KW-0443">Lipid metabolism</keyword>
<proteinExistence type="inferred from homology"/>
<evidence type="ECO:0000256" key="2">
    <source>
        <dbReference type="ARBA" id="ARBA00022516"/>
    </source>
</evidence>
<comment type="subcellular location">
    <subcellularLocation>
        <location evidence="12">Golgi apparatus membrane</location>
        <topology evidence="12">Peripheral membrane protein</topology>
        <orientation evidence="12">Cytoplasmic side</orientation>
    </subcellularLocation>
    <subcellularLocation>
        <location evidence="12">Endosome membrane</location>
        <topology evidence="12">Peripheral membrane protein</topology>
        <orientation evidence="12">Cytoplasmic side</orientation>
    </subcellularLocation>
</comment>
<protein>
    <recommendedName>
        <fullName evidence="12">Phosphatidylserine decarboxylase proenzyme 2</fullName>
        <ecNumber evidence="12">4.1.1.65</ecNumber>
    </recommendedName>
    <component>
        <recommendedName>
            <fullName evidence="12">Phosphatidylserine decarboxylase 2 beta chain</fullName>
        </recommendedName>
    </component>
    <component>
        <recommendedName>
            <fullName evidence="12">Phosphatidylserine decarboxylase 2 alpha chain</fullName>
        </recommendedName>
    </component>
</protein>
<dbReference type="InterPro" id="IPR033177">
    <property type="entry name" value="PSD-B"/>
</dbReference>
<feature type="region of interest" description="Disordered" evidence="13">
    <location>
        <begin position="1033"/>
        <end position="1081"/>
    </location>
</feature>
<evidence type="ECO:0000256" key="6">
    <source>
        <dbReference type="ARBA" id="ARBA00023136"/>
    </source>
</evidence>
<evidence type="ECO:0000256" key="8">
    <source>
        <dbReference type="ARBA" id="ARBA00023209"/>
    </source>
</evidence>
<keyword evidence="12" id="KW-0967">Endosome</keyword>
<comment type="PTM">
    <text evidence="12">Is synthesized initially as an inactive proenzyme. Formation of the active enzyme involves a self-maturation process in which the active site pyruvoyl group is generated from an internal serine residue via an autocatalytic post-translational modification. Two non-identical subunits are generated from the proenzyme in this reaction, and the pyruvate is formed at the N-terminus of the alpha chain, which is derived from the carboxyl end of the proenzyme. The autoendoproteolytic cleavage occurs by a canonical serine protease mechanism, in which the side chain hydroxyl group of the serine supplies its oxygen atom to form the C-terminus of the beta chain, while the remainder of the serine residue undergoes an oxidative deamination to produce ammonia and the pyruvoyl prosthetic group on the alpha chain. During this reaction, the Ser that is part of the protease active site of the proenzyme becomes the pyruvoyl prosthetic group, which constitutes an essential element of the active site of the mature decarboxylase.</text>
</comment>
<comment type="function">
    <text evidence="12">Catalyzes the formation of phosphatidylethanolamine (PtdEtn) from phosphatidylserine (PtdSer). Plays a central role in phospholipid metabolism and in the interorganelle trafficking of phosphatidylserine.</text>
</comment>
<feature type="compositionally biased region" description="Basic and acidic residues" evidence="13">
    <location>
        <begin position="228"/>
        <end position="240"/>
    </location>
</feature>
<reference evidence="16" key="1">
    <citation type="journal article" date="2020" name="Stud. Mycol.">
        <title>101 Dothideomycetes genomes: a test case for predicting lifestyles and emergence of pathogens.</title>
        <authorList>
            <person name="Haridas S."/>
            <person name="Albert R."/>
            <person name="Binder M."/>
            <person name="Bloem J."/>
            <person name="Labutti K."/>
            <person name="Salamov A."/>
            <person name="Andreopoulos B."/>
            <person name="Baker S."/>
            <person name="Barry K."/>
            <person name="Bills G."/>
            <person name="Bluhm B."/>
            <person name="Cannon C."/>
            <person name="Castanera R."/>
            <person name="Culley D."/>
            <person name="Daum C."/>
            <person name="Ezra D."/>
            <person name="Gonzalez J."/>
            <person name="Henrissat B."/>
            <person name="Kuo A."/>
            <person name="Liang C."/>
            <person name="Lipzen A."/>
            <person name="Lutzoni F."/>
            <person name="Magnuson J."/>
            <person name="Mondo S."/>
            <person name="Nolan M."/>
            <person name="Ohm R."/>
            <person name="Pangilinan J."/>
            <person name="Park H.-J."/>
            <person name="Ramirez L."/>
            <person name="Alfaro M."/>
            <person name="Sun H."/>
            <person name="Tritt A."/>
            <person name="Yoshinaga Y."/>
            <person name="Zwiers L.-H."/>
            <person name="Turgeon B."/>
            <person name="Goodwin S."/>
            <person name="Spatafora J."/>
            <person name="Crous P."/>
            <person name="Grigoriev I."/>
        </authorList>
    </citation>
    <scope>NUCLEOTIDE SEQUENCE</scope>
    <source>
        <strain evidence="16">CBS 125425</strain>
    </source>
</reference>
<comment type="catalytic activity">
    <reaction evidence="12">
        <text>a 1,2-diacyl-sn-glycero-3-phospho-L-serine + H(+) = a 1,2-diacyl-sn-glycero-3-phosphoethanolamine + CO2</text>
        <dbReference type="Rhea" id="RHEA:20828"/>
        <dbReference type="ChEBI" id="CHEBI:15378"/>
        <dbReference type="ChEBI" id="CHEBI:16526"/>
        <dbReference type="ChEBI" id="CHEBI:57262"/>
        <dbReference type="ChEBI" id="CHEBI:64612"/>
        <dbReference type="EC" id="4.1.1.65"/>
    </reaction>
</comment>
<dbReference type="GO" id="GO:0016540">
    <property type="term" value="P:protein autoprocessing"/>
    <property type="evidence" value="ECO:0007669"/>
    <property type="project" value="UniProtKB-UniRule"/>
</dbReference>
<comment type="domain">
    <text evidence="12">The C2 domains have an essential, but non-catalytic function. They may facilitate interactions with other proteins and are required for lipid transport function.</text>
</comment>
<dbReference type="GO" id="GO:0010008">
    <property type="term" value="C:endosome membrane"/>
    <property type="evidence" value="ECO:0007669"/>
    <property type="project" value="UniProtKB-SubCell"/>
</dbReference>
<dbReference type="InterPro" id="IPR002048">
    <property type="entry name" value="EF_hand_dom"/>
</dbReference>
<evidence type="ECO:0000256" key="1">
    <source>
        <dbReference type="ARBA" id="ARBA00005189"/>
    </source>
</evidence>
<dbReference type="OrthoDB" id="67700at2759"/>
<feature type="compositionally biased region" description="Low complexity" evidence="13">
    <location>
        <begin position="425"/>
        <end position="438"/>
    </location>
</feature>
<keyword evidence="2 12" id="KW-0444">Lipid biosynthesis</keyword>
<feature type="active site" description="Charge relay system; for autoendoproteolytic cleavage activity" evidence="12">
    <location>
        <position position="852"/>
    </location>
</feature>
<dbReference type="InterPro" id="IPR018247">
    <property type="entry name" value="EF_Hand_1_Ca_BS"/>
</dbReference>
<evidence type="ECO:0000256" key="10">
    <source>
        <dbReference type="ARBA" id="ARBA00023264"/>
    </source>
</evidence>
<dbReference type="EC" id="4.1.1.65" evidence="12"/>
<comment type="subunit">
    <text evidence="12">Heterodimer of a large membrane-associated beta subunit and a small pyruvoyl-containing alpha subunit. Interacts with pstB2. This interaction may be a means to structurally tether the donor membrane (ER) harboring PstB2 to acceptor membranes (Golgi/endosomes) harboring PSD2 during PtdSer transport to the site of PtdEtn synthesis.</text>
</comment>
<evidence type="ECO:0000256" key="13">
    <source>
        <dbReference type="SAM" id="MobiDB-lite"/>
    </source>
</evidence>
<dbReference type="CDD" id="cd00051">
    <property type="entry name" value="EFh"/>
    <property type="match status" value="1"/>
</dbReference>
<dbReference type="SMART" id="SM00239">
    <property type="entry name" value="C2"/>
    <property type="match status" value="2"/>
</dbReference>
<name>A0A9P4R0X9_9PLEO</name>
<evidence type="ECO:0000313" key="16">
    <source>
        <dbReference type="EMBL" id="KAF2736085.1"/>
    </source>
</evidence>
<evidence type="ECO:0000256" key="9">
    <source>
        <dbReference type="ARBA" id="ARBA00023239"/>
    </source>
</evidence>
<dbReference type="EMBL" id="ML996129">
    <property type="protein sequence ID" value="KAF2736085.1"/>
    <property type="molecule type" value="Genomic_DNA"/>
</dbReference>
<dbReference type="NCBIfam" id="TIGR00163">
    <property type="entry name" value="PS_decarb"/>
    <property type="match status" value="1"/>
</dbReference>
<feature type="compositionally biased region" description="Polar residues" evidence="13">
    <location>
        <begin position="19"/>
        <end position="40"/>
    </location>
</feature>
<comment type="pathway">
    <text evidence="12">Phospholipid metabolism; phosphatidylethanolamine biosynthesis; phosphatidylethanolamine from CDP-diacylglycerol: step 2/2.</text>
</comment>
<dbReference type="FunFam" id="2.60.40.150:FF:000198">
    <property type="entry name" value="Phosphatidylserine decarboxylase proenzyme 2"/>
    <property type="match status" value="1"/>
</dbReference>
<comment type="cofactor">
    <cofactor evidence="12">
        <name>pyruvate</name>
        <dbReference type="ChEBI" id="CHEBI:15361"/>
    </cofactor>
    <text evidence="12">Binds 1 pyruvoyl group covalently per subunit.</text>
</comment>
<feature type="domain" description="EF-hand" evidence="15">
    <location>
        <begin position="506"/>
        <end position="541"/>
    </location>
</feature>
<evidence type="ECO:0000313" key="17">
    <source>
        <dbReference type="Proteomes" id="UP000799444"/>
    </source>
</evidence>
<dbReference type="Pfam" id="PF00168">
    <property type="entry name" value="C2"/>
    <property type="match status" value="2"/>
</dbReference>
<dbReference type="Proteomes" id="UP000799444">
    <property type="component" value="Unassembled WGS sequence"/>
</dbReference>
<keyword evidence="4" id="KW-0106">Calcium</keyword>
<keyword evidence="8 12" id="KW-0594">Phospholipid biosynthesis</keyword>
<feature type="compositionally biased region" description="Gly residues" evidence="13">
    <location>
        <begin position="1072"/>
        <end position="1081"/>
    </location>
</feature>
<dbReference type="CDD" id="cd04039">
    <property type="entry name" value="C2_PSD"/>
    <property type="match status" value="1"/>
</dbReference>
<feature type="compositionally biased region" description="Acidic residues" evidence="13">
    <location>
        <begin position="215"/>
        <end position="227"/>
    </location>
</feature>